<accession>A0AAV1NWN5</accession>
<dbReference type="EMBL" id="CAWUFR010000065">
    <property type="protein sequence ID" value="CAK6963515.1"/>
    <property type="molecule type" value="Genomic_DNA"/>
</dbReference>
<proteinExistence type="predicted"/>
<protein>
    <submittedName>
        <fullName evidence="1">Uncharacterized protein LOC128367698</fullName>
    </submittedName>
</protein>
<dbReference type="Proteomes" id="UP001314229">
    <property type="component" value="Unassembled WGS sequence"/>
</dbReference>
<comment type="caution">
    <text evidence="1">The sequence shown here is derived from an EMBL/GenBank/DDBJ whole genome shotgun (WGS) entry which is preliminary data.</text>
</comment>
<name>A0AAV1NWN5_SCOSC</name>
<evidence type="ECO:0000313" key="2">
    <source>
        <dbReference type="Proteomes" id="UP001314229"/>
    </source>
</evidence>
<evidence type="ECO:0000313" key="1">
    <source>
        <dbReference type="EMBL" id="CAK6963515.1"/>
    </source>
</evidence>
<gene>
    <name evidence="1" type="ORF">FSCOSCO3_A015641</name>
</gene>
<reference evidence="1 2" key="1">
    <citation type="submission" date="2024-01" db="EMBL/GenBank/DDBJ databases">
        <authorList>
            <person name="Alioto T."/>
            <person name="Alioto T."/>
            <person name="Gomez Garrido J."/>
        </authorList>
    </citation>
    <scope>NUCLEOTIDE SEQUENCE [LARGE SCALE GENOMIC DNA]</scope>
</reference>
<organism evidence="1 2">
    <name type="scientific">Scomber scombrus</name>
    <name type="common">Atlantic mackerel</name>
    <name type="synonym">Scomber vernalis</name>
    <dbReference type="NCBI Taxonomy" id="13677"/>
    <lineage>
        <taxon>Eukaryota</taxon>
        <taxon>Metazoa</taxon>
        <taxon>Chordata</taxon>
        <taxon>Craniata</taxon>
        <taxon>Vertebrata</taxon>
        <taxon>Euteleostomi</taxon>
        <taxon>Actinopterygii</taxon>
        <taxon>Neopterygii</taxon>
        <taxon>Teleostei</taxon>
        <taxon>Neoteleostei</taxon>
        <taxon>Acanthomorphata</taxon>
        <taxon>Pelagiaria</taxon>
        <taxon>Scombriformes</taxon>
        <taxon>Scombridae</taxon>
        <taxon>Scomber</taxon>
    </lineage>
</organism>
<keyword evidence="2" id="KW-1185">Reference proteome</keyword>
<dbReference type="AlphaFoldDB" id="A0AAV1NWN5"/>
<sequence length="148" mass="16884">MPLSETHTNLLRQHILERLQTKLQNVISHPALDFDYVNFLCTHEFILVDALADQIDLPLDVVDGLRELCCLNSTDEADNAEDLQELDIDWETALYCNEFHQESGVVVPEFPSPLTEQDIRHLQAVVDPTGPSDSHGHDIYCRCLQIFQ</sequence>